<protein>
    <submittedName>
        <fullName evidence="1">Uncharacterized protein</fullName>
    </submittedName>
</protein>
<sequence>MTKLVSKHHVQGIIIKISYFLEQYLFKLWLKKHFLIIVQFATTLTPTKKRRKR</sequence>
<proteinExistence type="predicted"/>
<name>A0A2P2NRK0_RHIMU</name>
<accession>A0A2P2NRK0</accession>
<evidence type="ECO:0000313" key="1">
    <source>
        <dbReference type="EMBL" id="MBX45119.1"/>
    </source>
</evidence>
<dbReference type="EMBL" id="GGEC01064635">
    <property type="protein sequence ID" value="MBX45119.1"/>
    <property type="molecule type" value="Transcribed_RNA"/>
</dbReference>
<organism evidence="1">
    <name type="scientific">Rhizophora mucronata</name>
    <name type="common">Asiatic mangrove</name>
    <dbReference type="NCBI Taxonomy" id="61149"/>
    <lineage>
        <taxon>Eukaryota</taxon>
        <taxon>Viridiplantae</taxon>
        <taxon>Streptophyta</taxon>
        <taxon>Embryophyta</taxon>
        <taxon>Tracheophyta</taxon>
        <taxon>Spermatophyta</taxon>
        <taxon>Magnoliopsida</taxon>
        <taxon>eudicotyledons</taxon>
        <taxon>Gunneridae</taxon>
        <taxon>Pentapetalae</taxon>
        <taxon>rosids</taxon>
        <taxon>fabids</taxon>
        <taxon>Malpighiales</taxon>
        <taxon>Rhizophoraceae</taxon>
        <taxon>Rhizophora</taxon>
    </lineage>
</organism>
<reference evidence="1" key="1">
    <citation type="submission" date="2018-02" db="EMBL/GenBank/DDBJ databases">
        <title>Rhizophora mucronata_Transcriptome.</title>
        <authorList>
            <person name="Meera S.P."/>
            <person name="Sreeshan A."/>
            <person name="Augustine A."/>
        </authorList>
    </citation>
    <scope>NUCLEOTIDE SEQUENCE</scope>
    <source>
        <tissue evidence="1">Leaf</tissue>
    </source>
</reference>
<dbReference type="AlphaFoldDB" id="A0A2P2NRK0"/>